<dbReference type="EMBL" id="KN669272">
    <property type="protein sequence ID" value="KHN04397.1"/>
    <property type="molecule type" value="Genomic_DNA"/>
</dbReference>
<protein>
    <submittedName>
        <fullName evidence="1">Uncharacterized protein</fullName>
    </submittedName>
</protein>
<dbReference type="Proteomes" id="UP000053555">
    <property type="component" value="Unassembled WGS sequence"/>
</dbReference>
<dbReference type="AlphaFoldDB" id="A0A0B2P9V6"/>
<gene>
    <name evidence="1" type="ORF">glysoja_041859</name>
</gene>
<accession>A0A0B2P9V6</accession>
<name>A0A0B2P9V6_GLYSO</name>
<sequence>MNGAMNIEKQLIEYEGDSKPTKTNDLQVFIGSNIPTNVEILPPQLSKTKGSGKQIKGGKEKVVEQQQKNELGYVKHVVNMHFMIVVIVPKSHLPNFGWDEVQWQIITLGLLGG</sequence>
<proteinExistence type="predicted"/>
<organism evidence="1">
    <name type="scientific">Glycine soja</name>
    <name type="common">Wild soybean</name>
    <dbReference type="NCBI Taxonomy" id="3848"/>
    <lineage>
        <taxon>Eukaryota</taxon>
        <taxon>Viridiplantae</taxon>
        <taxon>Streptophyta</taxon>
        <taxon>Embryophyta</taxon>
        <taxon>Tracheophyta</taxon>
        <taxon>Spermatophyta</taxon>
        <taxon>Magnoliopsida</taxon>
        <taxon>eudicotyledons</taxon>
        <taxon>Gunneridae</taxon>
        <taxon>Pentapetalae</taxon>
        <taxon>rosids</taxon>
        <taxon>fabids</taxon>
        <taxon>Fabales</taxon>
        <taxon>Fabaceae</taxon>
        <taxon>Papilionoideae</taxon>
        <taxon>50 kb inversion clade</taxon>
        <taxon>NPAAA clade</taxon>
        <taxon>indigoferoid/millettioid clade</taxon>
        <taxon>Phaseoleae</taxon>
        <taxon>Glycine</taxon>
        <taxon>Glycine subgen. Soja</taxon>
    </lineage>
</organism>
<evidence type="ECO:0000313" key="1">
    <source>
        <dbReference type="EMBL" id="KHN04397.1"/>
    </source>
</evidence>
<reference evidence="1" key="1">
    <citation type="submission" date="2014-07" db="EMBL/GenBank/DDBJ databases">
        <title>Identification of a novel salt tolerance gene in wild soybean by whole-genome sequencing.</title>
        <authorList>
            <person name="Lam H.-M."/>
            <person name="Qi X."/>
            <person name="Li M.-W."/>
            <person name="Liu X."/>
            <person name="Xie M."/>
            <person name="Ni M."/>
            <person name="Xu X."/>
        </authorList>
    </citation>
    <scope>NUCLEOTIDE SEQUENCE [LARGE SCALE GENOMIC DNA]</scope>
    <source>
        <tissue evidence="1">Root</tissue>
    </source>
</reference>